<dbReference type="Gene3D" id="3.10.300.10">
    <property type="entry name" value="Methylpurine-DNA glycosylase (MPG)"/>
    <property type="match status" value="1"/>
</dbReference>
<dbReference type="EMBL" id="QYTV02000009">
    <property type="protein sequence ID" value="RST72332.1"/>
    <property type="molecule type" value="Genomic_DNA"/>
</dbReference>
<dbReference type="GO" id="GO:0003677">
    <property type="term" value="F:DNA binding"/>
    <property type="evidence" value="ECO:0007669"/>
    <property type="project" value="InterPro"/>
</dbReference>
<evidence type="ECO:0000256" key="5">
    <source>
        <dbReference type="HAMAP-Rule" id="MF_00527"/>
    </source>
</evidence>
<evidence type="ECO:0000256" key="3">
    <source>
        <dbReference type="ARBA" id="ARBA00022801"/>
    </source>
</evidence>
<dbReference type="RefSeq" id="WP_126051958.1">
    <property type="nucleotide sequence ID" value="NZ_QYTV02000009.1"/>
</dbReference>
<dbReference type="GO" id="GO:0006284">
    <property type="term" value="P:base-excision repair"/>
    <property type="evidence" value="ECO:0007669"/>
    <property type="project" value="InterPro"/>
</dbReference>
<dbReference type="InterPro" id="IPR036995">
    <property type="entry name" value="MPG_sf"/>
</dbReference>
<dbReference type="InterPro" id="IPR003180">
    <property type="entry name" value="MPG"/>
</dbReference>
<keyword evidence="4 5" id="KW-0234">DNA repair</keyword>
<name>A0A429XVP3_9BACI</name>
<dbReference type="HAMAP" id="MF_00527">
    <property type="entry name" value="3MGH"/>
    <property type="match status" value="1"/>
</dbReference>
<dbReference type="EC" id="3.2.2.-" evidence="5"/>
<evidence type="ECO:0000256" key="1">
    <source>
        <dbReference type="ARBA" id="ARBA00009232"/>
    </source>
</evidence>
<comment type="caution">
    <text evidence="6">The sequence shown here is derived from an EMBL/GenBank/DDBJ whole genome shotgun (WGS) entry which is preliminary data.</text>
</comment>
<proteinExistence type="inferred from homology"/>
<dbReference type="PANTHER" id="PTHR10429:SF0">
    <property type="entry name" value="DNA-3-METHYLADENINE GLYCOSYLASE"/>
    <property type="match status" value="1"/>
</dbReference>
<organism evidence="6 7">
    <name type="scientific">Siminovitchia acidinfaciens</name>
    <dbReference type="NCBI Taxonomy" id="2321395"/>
    <lineage>
        <taxon>Bacteria</taxon>
        <taxon>Bacillati</taxon>
        <taxon>Bacillota</taxon>
        <taxon>Bacilli</taxon>
        <taxon>Bacillales</taxon>
        <taxon>Bacillaceae</taxon>
        <taxon>Siminovitchia</taxon>
    </lineage>
</organism>
<reference evidence="6" key="1">
    <citation type="submission" date="2018-12" db="EMBL/GenBank/DDBJ databases">
        <authorList>
            <person name="Sun L."/>
            <person name="Chen Z."/>
        </authorList>
    </citation>
    <scope>NUCLEOTIDE SEQUENCE [LARGE SCALE GENOMIC DNA]</scope>
    <source>
        <strain evidence="6">3-2-2</strain>
    </source>
</reference>
<dbReference type="NCBIfam" id="TIGR00567">
    <property type="entry name" value="3mg"/>
    <property type="match status" value="1"/>
</dbReference>
<dbReference type="Proteomes" id="UP000287156">
    <property type="component" value="Unassembled WGS sequence"/>
</dbReference>
<dbReference type="GO" id="GO:0003905">
    <property type="term" value="F:alkylbase DNA N-glycosylase activity"/>
    <property type="evidence" value="ECO:0007669"/>
    <property type="project" value="InterPro"/>
</dbReference>
<keyword evidence="3 5" id="KW-0378">Hydrolase</keyword>
<evidence type="ECO:0000256" key="4">
    <source>
        <dbReference type="ARBA" id="ARBA00023204"/>
    </source>
</evidence>
<dbReference type="CDD" id="cd00540">
    <property type="entry name" value="AAG"/>
    <property type="match status" value="1"/>
</dbReference>
<evidence type="ECO:0000256" key="2">
    <source>
        <dbReference type="ARBA" id="ARBA00022763"/>
    </source>
</evidence>
<keyword evidence="7" id="KW-1185">Reference proteome</keyword>
<gene>
    <name evidence="6" type="ORF">D4T97_016445</name>
</gene>
<dbReference type="PANTHER" id="PTHR10429">
    <property type="entry name" value="DNA-3-METHYLADENINE GLYCOSYLASE"/>
    <property type="match status" value="1"/>
</dbReference>
<keyword evidence="6" id="KW-0326">Glycosidase</keyword>
<dbReference type="OrthoDB" id="9794313at2"/>
<dbReference type="InterPro" id="IPR011034">
    <property type="entry name" value="Formyl_transferase-like_C_sf"/>
</dbReference>
<dbReference type="Pfam" id="PF02245">
    <property type="entry name" value="Pur_DNA_glyco"/>
    <property type="match status" value="1"/>
</dbReference>
<dbReference type="NCBIfam" id="NF002002">
    <property type="entry name" value="PRK00802.1-2"/>
    <property type="match status" value="1"/>
</dbReference>
<dbReference type="AlphaFoldDB" id="A0A429XVP3"/>
<evidence type="ECO:0000313" key="6">
    <source>
        <dbReference type="EMBL" id="RST72332.1"/>
    </source>
</evidence>
<comment type="similarity">
    <text evidence="1 5">Belongs to the DNA glycosylase MPG family.</text>
</comment>
<dbReference type="SUPFAM" id="SSF50486">
    <property type="entry name" value="FMT C-terminal domain-like"/>
    <property type="match status" value="1"/>
</dbReference>
<evidence type="ECO:0000313" key="7">
    <source>
        <dbReference type="Proteomes" id="UP000287156"/>
    </source>
</evidence>
<dbReference type="FunFam" id="3.10.300.10:FF:000001">
    <property type="entry name" value="Putative 3-methyladenine DNA glycosylase"/>
    <property type="match status" value="1"/>
</dbReference>
<protein>
    <recommendedName>
        <fullName evidence="5">Putative 3-methyladenine DNA glycosylase</fullName>
        <ecNumber evidence="5">3.2.2.-</ecNumber>
    </recommendedName>
</protein>
<accession>A0A429XVP3</accession>
<sequence length="205" mass="23003">MNDYGAGVGTLYKIEPLNKGFFQQPTIELAQSLLGCLLVKETRDGVSAGYIVETEAYKGPDDRAAHSYGNRRTKRTEVMFGKAGVVYTYTMHTHCLINVVSAGINEPEAVLIRALEPYAGIELMKQRRPIDKMKNLTNGPGKLTKAMGITMEDYGLKFFERPLFISEGYTPEDIARGPRIGIPNTGEAREYPWRFWVKGNEFVSR</sequence>
<keyword evidence="2 5" id="KW-0227">DNA damage</keyword>